<dbReference type="Gene3D" id="3.40.50.300">
    <property type="entry name" value="P-loop containing nucleotide triphosphate hydrolases"/>
    <property type="match status" value="1"/>
</dbReference>
<dbReference type="PROSITE" id="PS51882">
    <property type="entry name" value="G_ALPHA"/>
    <property type="match status" value="1"/>
</dbReference>
<dbReference type="Gene3D" id="1.10.400.10">
    <property type="entry name" value="GI Alpha 1, domain 2-like"/>
    <property type="match status" value="1"/>
</dbReference>
<gene>
    <name evidence="6" type="primary">GPA2_1</name>
    <name evidence="6" type="ORF">N0V89_001451</name>
</gene>
<evidence type="ECO:0000256" key="4">
    <source>
        <dbReference type="ARBA" id="ARBA00023224"/>
    </source>
</evidence>
<accession>A0A9W8XWK8</accession>
<dbReference type="GO" id="GO:0005525">
    <property type="term" value="F:GTP binding"/>
    <property type="evidence" value="ECO:0007669"/>
    <property type="project" value="UniProtKB-KW"/>
</dbReference>
<dbReference type="GO" id="GO:0007188">
    <property type="term" value="P:adenylate cyclase-modulating G protein-coupled receptor signaling pathway"/>
    <property type="evidence" value="ECO:0007669"/>
    <property type="project" value="TreeGrafter"/>
</dbReference>
<evidence type="ECO:0000256" key="3">
    <source>
        <dbReference type="ARBA" id="ARBA00023134"/>
    </source>
</evidence>
<organism evidence="6 7">
    <name type="scientific">Didymosphaeria variabile</name>
    <dbReference type="NCBI Taxonomy" id="1932322"/>
    <lineage>
        <taxon>Eukaryota</taxon>
        <taxon>Fungi</taxon>
        <taxon>Dikarya</taxon>
        <taxon>Ascomycota</taxon>
        <taxon>Pezizomycotina</taxon>
        <taxon>Dothideomycetes</taxon>
        <taxon>Pleosporomycetidae</taxon>
        <taxon>Pleosporales</taxon>
        <taxon>Massarineae</taxon>
        <taxon>Didymosphaeriaceae</taxon>
        <taxon>Didymosphaeria</taxon>
    </lineage>
</organism>
<keyword evidence="3 5" id="KW-0342">GTP-binding</keyword>
<dbReference type="InterPro" id="IPR027417">
    <property type="entry name" value="P-loop_NTPase"/>
</dbReference>
<dbReference type="GO" id="GO:0005834">
    <property type="term" value="C:heterotrimeric G-protein complex"/>
    <property type="evidence" value="ECO:0007669"/>
    <property type="project" value="TreeGrafter"/>
</dbReference>
<dbReference type="AlphaFoldDB" id="A0A9W8XWK8"/>
<sequence length="372" mass="42957">MNFTRTLIDRLHDILTDTYLQILPQFLLSKSLQAKKRSLAIDRVLAKDAKLRLQQYNVLPLGDTLALNDVIEGLKSNHARITLTEKERLDYRHDVYQAVETCIKIFVKVIDENDEIRDEAERDNEHWKYLLQRYTCEEGILDERAACAIEALWGDESIKNAFKSDGDAEWKDSGSYFFDNILRISGQEYIPTEEDIIHSRKGFQGGIRELHLKWRDFTLNVLNVPRRGERWKFQHQFDAIPVVLFVVDLCRYDQVDSGLNTLEGMISLFEQVVNRAQWRDRTFVLFFSNVSGFQKKLRKVGFGEYFEDFEGGGGGGMIFGRVLEYLVGRFRKVNRSGAWVGVESGNPGDEEVLRVMGDAVRDKIRDRGNGKG</sequence>
<keyword evidence="7" id="KW-1185">Reference proteome</keyword>
<evidence type="ECO:0000256" key="1">
    <source>
        <dbReference type="ARBA" id="ARBA00022723"/>
    </source>
</evidence>
<dbReference type="OrthoDB" id="5817230at2759"/>
<dbReference type="Pfam" id="PF00503">
    <property type="entry name" value="G-alpha"/>
    <property type="match status" value="1"/>
</dbReference>
<dbReference type="GO" id="GO:0003924">
    <property type="term" value="F:GTPase activity"/>
    <property type="evidence" value="ECO:0007669"/>
    <property type="project" value="InterPro"/>
</dbReference>
<comment type="caution">
    <text evidence="6">The sequence shown here is derived from an EMBL/GenBank/DDBJ whole genome shotgun (WGS) entry which is preliminary data.</text>
</comment>
<evidence type="ECO:0000256" key="5">
    <source>
        <dbReference type="PIRSR" id="PIRSR601019-1"/>
    </source>
</evidence>
<reference evidence="6" key="1">
    <citation type="submission" date="2022-10" db="EMBL/GenBank/DDBJ databases">
        <title>Tapping the CABI collections for fungal endophytes: first genome assemblies for Collariella, Neodidymelliopsis, Ascochyta clinopodiicola, Didymella pomorum, Didymosphaeria variabile, Neocosmospora piperis and Neocucurbitaria cava.</title>
        <authorList>
            <person name="Hill R."/>
        </authorList>
    </citation>
    <scope>NUCLEOTIDE SEQUENCE</scope>
    <source>
        <strain evidence="6">IMI 356815</strain>
    </source>
</reference>
<protein>
    <submittedName>
        <fullName evidence="6">Guanine nucleotide-binding protein alpha-2 subunit</fullName>
    </submittedName>
</protein>
<proteinExistence type="predicted"/>
<dbReference type="PANTHER" id="PTHR10218">
    <property type="entry name" value="GTP-BINDING PROTEIN ALPHA SUBUNIT"/>
    <property type="match status" value="1"/>
</dbReference>
<dbReference type="InterPro" id="IPR001019">
    <property type="entry name" value="Gprotein_alpha_su"/>
</dbReference>
<evidence type="ECO:0000313" key="6">
    <source>
        <dbReference type="EMBL" id="KAJ4360883.1"/>
    </source>
</evidence>
<evidence type="ECO:0000256" key="2">
    <source>
        <dbReference type="ARBA" id="ARBA00022741"/>
    </source>
</evidence>
<keyword evidence="4" id="KW-0807">Transducer</keyword>
<dbReference type="PANTHER" id="PTHR10218:SF302">
    <property type="entry name" value="GUANINE NUCLEOTIDE-BINDING PROTEIN ALPHA-5 SUBUNIT"/>
    <property type="match status" value="1"/>
</dbReference>
<evidence type="ECO:0000313" key="7">
    <source>
        <dbReference type="Proteomes" id="UP001140513"/>
    </source>
</evidence>
<dbReference type="Proteomes" id="UP001140513">
    <property type="component" value="Unassembled WGS sequence"/>
</dbReference>
<dbReference type="GO" id="GO:0046872">
    <property type="term" value="F:metal ion binding"/>
    <property type="evidence" value="ECO:0007669"/>
    <property type="project" value="UniProtKB-KW"/>
</dbReference>
<dbReference type="GO" id="GO:0031683">
    <property type="term" value="F:G-protein beta/gamma-subunit complex binding"/>
    <property type="evidence" value="ECO:0007669"/>
    <property type="project" value="InterPro"/>
</dbReference>
<dbReference type="GO" id="GO:0005737">
    <property type="term" value="C:cytoplasm"/>
    <property type="evidence" value="ECO:0007669"/>
    <property type="project" value="TreeGrafter"/>
</dbReference>
<feature type="binding site" evidence="5">
    <location>
        <begin position="172"/>
        <end position="173"/>
    </location>
    <ligand>
        <name>GTP</name>
        <dbReference type="ChEBI" id="CHEBI:37565"/>
    </ligand>
</feature>
<dbReference type="SMART" id="SM00275">
    <property type="entry name" value="G_alpha"/>
    <property type="match status" value="1"/>
</dbReference>
<dbReference type="SUPFAM" id="SSF47895">
    <property type="entry name" value="Transducin (alpha subunit), insertion domain"/>
    <property type="match status" value="1"/>
</dbReference>
<dbReference type="FunFam" id="3.40.50.300:FF:000692">
    <property type="entry name" value="Guanine nucleotide-binding protein subunit alpha"/>
    <property type="match status" value="1"/>
</dbReference>
<dbReference type="InterPro" id="IPR011025">
    <property type="entry name" value="GproteinA_insert"/>
</dbReference>
<dbReference type="RefSeq" id="XP_056077085.1">
    <property type="nucleotide sequence ID" value="XM_056210263.1"/>
</dbReference>
<dbReference type="GeneID" id="80904981"/>
<keyword evidence="1" id="KW-0479">Metal-binding</keyword>
<dbReference type="SUPFAM" id="SSF52540">
    <property type="entry name" value="P-loop containing nucleoside triphosphate hydrolases"/>
    <property type="match status" value="1"/>
</dbReference>
<dbReference type="EMBL" id="JAPEUX010000001">
    <property type="protein sequence ID" value="KAJ4360883.1"/>
    <property type="molecule type" value="Genomic_DNA"/>
</dbReference>
<name>A0A9W8XWK8_9PLEO</name>
<dbReference type="GO" id="GO:0001664">
    <property type="term" value="F:G protein-coupled receptor binding"/>
    <property type="evidence" value="ECO:0007669"/>
    <property type="project" value="TreeGrafter"/>
</dbReference>
<keyword evidence="2 5" id="KW-0547">Nucleotide-binding</keyword>